<evidence type="ECO:0000256" key="4">
    <source>
        <dbReference type="ARBA" id="ARBA00022475"/>
    </source>
</evidence>
<accession>A0A5A7N9G0</accession>
<evidence type="ECO:0000256" key="3">
    <source>
        <dbReference type="ARBA" id="ARBA00022448"/>
    </source>
</evidence>
<keyword evidence="4" id="KW-1003">Cell membrane</keyword>
<comment type="subcellular location">
    <subcellularLocation>
        <location evidence="1">Cell inner membrane</location>
    </subcellularLocation>
</comment>
<evidence type="ECO:0000313" key="13">
    <source>
        <dbReference type="Proteomes" id="UP000324996"/>
    </source>
</evidence>
<keyword evidence="13" id="KW-1185">Reference proteome</keyword>
<evidence type="ECO:0000313" key="12">
    <source>
        <dbReference type="EMBL" id="GER04255.1"/>
    </source>
</evidence>
<keyword evidence="8 10" id="KW-1133">Transmembrane helix</keyword>
<dbReference type="InterPro" id="IPR007812">
    <property type="entry name" value="T2SS_protein-GspL"/>
</dbReference>
<dbReference type="Gene3D" id="3.30.420.370">
    <property type="match status" value="1"/>
</dbReference>
<dbReference type="EMBL" id="BKCN01000009">
    <property type="protein sequence ID" value="GER04255.1"/>
    <property type="molecule type" value="Genomic_DNA"/>
</dbReference>
<name>A0A5A7N9G0_9PROT</name>
<dbReference type="Pfam" id="PF12693">
    <property type="entry name" value="GspL_C"/>
    <property type="match status" value="1"/>
</dbReference>
<evidence type="ECO:0000259" key="11">
    <source>
        <dbReference type="Pfam" id="PF12693"/>
    </source>
</evidence>
<proteinExistence type="inferred from homology"/>
<keyword evidence="5" id="KW-0997">Cell inner membrane</keyword>
<organism evidence="12 13">
    <name type="scientific">Iodidimonas nitroreducens</name>
    <dbReference type="NCBI Taxonomy" id="1236968"/>
    <lineage>
        <taxon>Bacteria</taxon>
        <taxon>Pseudomonadati</taxon>
        <taxon>Pseudomonadota</taxon>
        <taxon>Alphaproteobacteria</taxon>
        <taxon>Iodidimonadales</taxon>
        <taxon>Iodidimonadaceae</taxon>
        <taxon>Iodidimonas</taxon>
    </lineage>
</organism>
<dbReference type="RefSeq" id="WP_150007094.1">
    <property type="nucleotide sequence ID" value="NZ_BKCN01000009.1"/>
</dbReference>
<evidence type="ECO:0000256" key="1">
    <source>
        <dbReference type="ARBA" id="ARBA00004533"/>
    </source>
</evidence>
<dbReference type="Gene3D" id="3.30.420.380">
    <property type="match status" value="1"/>
</dbReference>
<dbReference type="GO" id="GO:0015628">
    <property type="term" value="P:protein secretion by the type II secretion system"/>
    <property type="evidence" value="ECO:0007669"/>
    <property type="project" value="InterPro"/>
</dbReference>
<dbReference type="InterPro" id="IPR025691">
    <property type="entry name" value="GspL_pp_dom"/>
</dbReference>
<dbReference type="NCBIfam" id="TIGR01709">
    <property type="entry name" value="typeII_sec_gspL"/>
    <property type="match status" value="1"/>
</dbReference>
<comment type="caution">
    <text evidence="12">The sequence shown here is derived from an EMBL/GenBank/DDBJ whole genome shotgun (WGS) entry which is preliminary data.</text>
</comment>
<comment type="similarity">
    <text evidence="2">Belongs to the GSP L family.</text>
</comment>
<keyword evidence="7" id="KW-0653">Protein transport</keyword>
<evidence type="ECO:0000256" key="9">
    <source>
        <dbReference type="ARBA" id="ARBA00023136"/>
    </source>
</evidence>
<evidence type="ECO:0000256" key="10">
    <source>
        <dbReference type="SAM" id="Phobius"/>
    </source>
</evidence>
<dbReference type="Gene3D" id="3.30.1360.100">
    <property type="entry name" value="General secretion pathway protein M, EpsM"/>
    <property type="match status" value="1"/>
</dbReference>
<keyword evidence="3" id="KW-0813">Transport</keyword>
<feature type="transmembrane region" description="Helical" evidence="10">
    <location>
        <begin position="174"/>
        <end position="195"/>
    </location>
</feature>
<sequence>MAGDGPSRRLVLALSDRLMAGWIARLHDCGVTPHLMLPDYLALASGQSEKEVQIFADGQMMIVALGPDDGFAIEAEHLIPVLKTHSWRAAMLAHGGGGHLRLYVDDRAGEQAGAGAKLARDLADLLPDAWEIDHAPTPPSLLDHLRKRGVEGAAANLLQGPYRRASAFLPDMRALRLLAGLLALVFFGHGLWLYLDGQRYAAEADAAFARAEAVFSHAMPDQKRIINPRAQLDQERSRLMAAGGGAGFLRLAGLLVDALAQKPGLQLVMMRYDHESESLHCDLVYQGFDDLEALKAAIEAGGGVLEDGGVRQSGDRIEGSVVIRMAS</sequence>
<evidence type="ECO:0000256" key="7">
    <source>
        <dbReference type="ARBA" id="ARBA00022927"/>
    </source>
</evidence>
<keyword evidence="6 10" id="KW-0812">Transmembrane</keyword>
<feature type="domain" description="GspL periplasmic" evidence="11">
    <location>
        <begin position="176"/>
        <end position="324"/>
    </location>
</feature>
<dbReference type="Proteomes" id="UP000324996">
    <property type="component" value="Unassembled WGS sequence"/>
</dbReference>
<dbReference type="GO" id="GO:0015627">
    <property type="term" value="C:type II protein secretion system complex"/>
    <property type="evidence" value="ECO:0007669"/>
    <property type="project" value="InterPro"/>
</dbReference>
<dbReference type="GO" id="GO:0009276">
    <property type="term" value="C:Gram-negative-bacterium-type cell wall"/>
    <property type="evidence" value="ECO:0007669"/>
    <property type="project" value="InterPro"/>
</dbReference>
<evidence type="ECO:0000256" key="5">
    <source>
        <dbReference type="ARBA" id="ARBA00022519"/>
    </source>
</evidence>
<reference evidence="12 13" key="1">
    <citation type="submission" date="2019-09" db="EMBL/GenBank/DDBJ databases">
        <title>NBRP : Genome information of microbial organism related human and environment.</title>
        <authorList>
            <person name="Hattori M."/>
            <person name="Oshima K."/>
            <person name="Inaba H."/>
            <person name="Suda W."/>
            <person name="Sakamoto M."/>
            <person name="Iino T."/>
            <person name="Kitahara M."/>
            <person name="Oshida Y."/>
            <person name="Iida T."/>
            <person name="Kudo T."/>
            <person name="Itoh T."/>
            <person name="Ohkuma M."/>
        </authorList>
    </citation>
    <scope>NUCLEOTIDE SEQUENCE [LARGE SCALE GENOMIC DNA]</scope>
    <source>
        <strain evidence="12 13">Q-1</strain>
    </source>
</reference>
<dbReference type="AlphaFoldDB" id="A0A5A7N9G0"/>
<evidence type="ECO:0000256" key="6">
    <source>
        <dbReference type="ARBA" id="ARBA00022692"/>
    </source>
</evidence>
<evidence type="ECO:0000256" key="2">
    <source>
        <dbReference type="ARBA" id="ARBA00005318"/>
    </source>
</evidence>
<gene>
    <name evidence="12" type="ORF">JCM17846_19370</name>
</gene>
<evidence type="ECO:0000256" key="8">
    <source>
        <dbReference type="ARBA" id="ARBA00022989"/>
    </source>
</evidence>
<protein>
    <recommendedName>
        <fullName evidence="11">GspL periplasmic domain-containing protein</fullName>
    </recommendedName>
</protein>
<dbReference type="GO" id="GO:0005886">
    <property type="term" value="C:plasma membrane"/>
    <property type="evidence" value="ECO:0007669"/>
    <property type="project" value="UniProtKB-SubCell"/>
</dbReference>
<keyword evidence="9 10" id="KW-0472">Membrane</keyword>